<proteinExistence type="evidence at transcript level"/>
<dbReference type="GO" id="GO:0070628">
    <property type="term" value="F:proteasome binding"/>
    <property type="evidence" value="ECO:0007669"/>
    <property type="project" value="TreeGrafter"/>
</dbReference>
<dbReference type="PROSITE" id="PS51917">
    <property type="entry name" value="PRU"/>
    <property type="match status" value="1"/>
</dbReference>
<keyword evidence="4" id="KW-0963">Cytoplasm</keyword>
<dbReference type="GO" id="GO:0061133">
    <property type="term" value="F:endopeptidase activator activity"/>
    <property type="evidence" value="ECO:0007669"/>
    <property type="project" value="TreeGrafter"/>
</dbReference>
<dbReference type="PANTHER" id="PTHR12225">
    <property type="entry name" value="ADHESION REGULATING MOLECULE 1 110 KDA CELL MEMBRANE GLYCOPROTEIN"/>
    <property type="match status" value="1"/>
</dbReference>
<feature type="compositionally biased region" description="Gly residues" evidence="9">
    <location>
        <begin position="134"/>
        <end position="145"/>
    </location>
</feature>
<evidence type="ECO:0000256" key="4">
    <source>
        <dbReference type="ARBA" id="ARBA00022490"/>
    </source>
</evidence>
<dbReference type="InterPro" id="IPR044868">
    <property type="entry name" value="Rpn13/ADRM1_Pru"/>
</dbReference>
<keyword evidence="6" id="KW-0539">Nucleus</keyword>
<dbReference type="Gene3D" id="1.10.2020.20">
    <property type="match status" value="1"/>
</dbReference>
<dbReference type="AlphaFoldDB" id="A0A131XPV8"/>
<dbReference type="InterPro" id="IPR006773">
    <property type="entry name" value="Rpn13/ADRM1"/>
</dbReference>
<evidence type="ECO:0000259" key="11">
    <source>
        <dbReference type="PROSITE" id="PS51917"/>
    </source>
</evidence>
<dbReference type="GO" id="GO:0005737">
    <property type="term" value="C:cytoplasm"/>
    <property type="evidence" value="ECO:0007669"/>
    <property type="project" value="UniProtKB-SubCell"/>
</dbReference>
<evidence type="ECO:0000256" key="1">
    <source>
        <dbReference type="ARBA" id="ARBA00004123"/>
    </source>
</evidence>
<comment type="subcellular location">
    <subcellularLocation>
        <location evidence="2">Cytoplasm</location>
    </subcellularLocation>
    <subcellularLocation>
        <location evidence="1">Nucleus</location>
    </subcellularLocation>
</comment>
<evidence type="ECO:0000256" key="3">
    <source>
        <dbReference type="ARBA" id="ARBA00009216"/>
    </source>
</evidence>
<organism evidence="12">
    <name type="scientific">Ixodes ricinus</name>
    <name type="common">Common tick</name>
    <name type="synonym">Acarus ricinus</name>
    <dbReference type="NCBI Taxonomy" id="34613"/>
    <lineage>
        <taxon>Eukaryota</taxon>
        <taxon>Metazoa</taxon>
        <taxon>Ecdysozoa</taxon>
        <taxon>Arthropoda</taxon>
        <taxon>Chelicerata</taxon>
        <taxon>Arachnida</taxon>
        <taxon>Acari</taxon>
        <taxon>Parasitiformes</taxon>
        <taxon>Ixodida</taxon>
        <taxon>Ixodoidea</taxon>
        <taxon>Ixodidae</taxon>
        <taxon>Ixodinae</taxon>
        <taxon>Ixodes</taxon>
    </lineage>
</organism>
<feature type="region of interest" description="Disordered" evidence="9">
    <location>
        <begin position="124"/>
        <end position="152"/>
    </location>
</feature>
<feature type="region of interest" description="Disordered" evidence="9">
    <location>
        <begin position="215"/>
        <end position="247"/>
    </location>
</feature>
<evidence type="ECO:0000256" key="5">
    <source>
        <dbReference type="ARBA" id="ARBA00022942"/>
    </source>
</evidence>
<dbReference type="Pfam" id="PF04683">
    <property type="entry name" value="Rpn13_ADRM1_Pru"/>
    <property type="match status" value="1"/>
</dbReference>
<evidence type="ECO:0000256" key="2">
    <source>
        <dbReference type="ARBA" id="ARBA00004496"/>
    </source>
</evidence>
<dbReference type="CDD" id="cd13314">
    <property type="entry name" value="PH_Rpn13"/>
    <property type="match status" value="1"/>
</dbReference>
<dbReference type="InterPro" id="IPR044867">
    <property type="entry name" value="DEUBAD_dom"/>
</dbReference>
<feature type="compositionally biased region" description="Basic and acidic residues" evidence="9">
    <location>
        <begin position="413"/>
        <end position="424"/>
    </location>
</feature>
<feature type="region of interest" description="Disordered" evidence="9">
    <location>
        <begin position="412"/>
        <end position="433"/>
    </location>
</feature>
<dbReference type="FunFam" id="2.30.29.70:FF:000001">
    <property type="entry name" value="Proteasomal ubiquitin receptor ADRM1"/>
    <property type="match status" value="1"/>
</dbReference>
<dbReference type="InterPro" id="IPR038633">
    <property type="entry name" value="Rpn13/ADRM1_Pru_sf"/>
</dbReference>
<dbReference type="GO" id="GO:0005634">
    <property type="term" value="C:nucleus"/>
    <property type="evidence" value="ECO:0007669"/>
    <property type="project" value="UniProtKB-SubCell"/>
</dbReference>
<dbReference type="PROSITE" id="PS51916">
    <property type="entry name" value="DEUBAD"/>
    <property type="match status" value="1"/>
</dbReference>
<name>A0A131XPV8_IXORI</name>
<evidence type="ECO:0000256" key="7">
    <source>
        <dbReference type="ARBA" id="ARBA00054744"/>
    </source>
</evidence>
<comment type="similarity">
    <text evidence="3">Belongs to the ADRM1 family.</text>
</comment>
<dbReference type="InterPro" id="IPR038108">
    <property type="entry name" value="RPN13_DEUBAD_sf"/>
</dbReference>
<keyword evidence="5" id="KW-0647">Proteasome</keyword>
<accession>A0A131XPV8</accession>
<dbReference type="Pfam" id="PF16550">
    <property type="entry name" value="RPN13_C"/>
    <property type="match status" value="1"/>
</dbReference>
<reference evidence="12" key="1">
    <citation type="submission" date="2016-02" db="EMBL/GenBank/DDBJ databases">
        <title>RNAseq analyses of the midgut from blood- or serum-fed Ixodes ricinus ticks.</title>
        <authorList>
            <person name="Perner J."/>
            <person name="Provaznik J."/>
            <person name="Schrenkova J."/>
            <person name="Urbanova V."/>
            <person name="Ribeiro J.M."/>
            <person name="Kopacek P."/>
        </authorList>
    </citation>
    <scope>NUCLEOTIDE SEQUENCE</scope>
    <source>
        <tissue evidence="12">Gut</tissue>
    </source>
</reference>
<keyword evidence="12" id="KW-0675">Receptor</keyword>
<protein>
    <recommendedName>
        <fullName evidence="8">Proteasomal ubiquitin receptor ADRM1 homolog</fullName>
    </recommendedName>
</protein>
<dbReference type="GO" id="GO:0008541">
    <property type="term" value="C:proteasome regulatory particle, lid subcomplex"/>
    <property type="evidence" value="ECO:0007669"/>
    <property type="project" value="TreeGrafter"/>
</dbReference>
<feature type="domain" description="DEUBAD" evidence="10">
    <location>
        <begin position="301"/>
        <end position="417"/>
    </location>
</feature>
<evidence type="ECO:0000256" key="9">
    <source>
        <dbReference type="SAM" id="MobiDB-lite"/>
    </source>
</evidence>
<evidence type="ECO:0000313" key="12">
    <source>
        <dbReference type="EMBL" id="JAP69253.1"/>
    </source>
</evidence>
<evidence type="ECO:0000256" key="6">
    <source>
        <dbReference type="ARBA" id="ARBA00023242"/>
    </source>
</evidence>
<evidence type="ECO:0000256" key="8">
    <source>
        <dbReference type="ARBA" id="ARBA00070663"/>
    </source>
</evidence>
<dbReference type="Gene3D" id="2.30.29.70">
    <property type="entry name" value="Proteasomal ubiquitin receptor Rpn13/ADRM1"/>
    <property type="match status" value="1"/>
</dbReference>
<dbReference type="EMBL" id="GEFM01006543">
    <property type="protein sequence ID" value="JAP69253.1"/>
    <property type="molecule type" value="mRNA"/>
</dbReference>
<evidence type="ECO:0000259" key="10">
    <source>
        <dbReference type="PROSITE" id="PS51916"/>
    </source>
</evidence>
<comment type="function">
    <text evidence="7">May function as a proteasomal ubiquitin receptor. May promote the deubiquitinating activity associated with the 26S proteasome.</text>
</comment>
<sequence length="433" mass="45070">MTRGLLFGTSSGSQSHSKYLVEFRAGKMTLKGKMVHPDKRKGTVYVHQSDDSLMHFCWKDRTSGAVEDDLIIFPDDAEFKKVAQCTTGRVYVLKFKSSSRRCFYWMQEPKNDKDEELVRKVNEFLNNPPMPGSSRGGAGGAGGSGTSLQSDLNNIGDEELQNLLNNMSQHQLVQLLGGIGGMSGVTNLSSLLGSSRPSSQGAGSASAAANSSDTASAAAAPATPATTASTTTTGSTSTTLGAAETATTTTTTTAVAAASATTTPAAGSSAASSAAIQLSDLQNILSGIKVPPSEQPIGDAGKEPSVNVDLSAAISSEAVLQPLLNNRELMARVEALLPSATESSSRPDVSEQLKDTVKSPQFQQALSLFSAALQSGQLGPLMQQFGMDPQVVSAATSGDMEAFVKALQSSKVSLEDNKGQKKEDTGDEDMGLD</sequence>
<dbReference type="InterPro" id="IPR032368">
    <property type="entry name" value="RPN13_DEUBAD"/>
</dbReference>
<feature type="domain" description="Pru" evidence="11">
    <location>
        <begin position="15"/>
        <end position="128"/>
    </location>
</feature>
<dbReference type="PANTHER" id="PTHR12225:SF0">
    <property type="entry name" value="PROTEASOMAL UBIQUITIN RECEPTOR ADRM1"/>
    <property type="match status" value="1"/>
</dbReference>